<dbReference type="AlphaFoldDB" id="X1NHW1"/>
<reference evidence="1" key="1">
    <citation type="journal article" date="2014" name="Front. Microbiol.">
        <title>High frequency of phylogenetically diverse reductive dehalogenase-homologous genes in deep subseafloor sedimentary metagenomes.</title>
        <authorList>
            <person name="Kawai M."/>
            <person name="Futagami T."/>
            <person name="Toyoda A."/>
            <person name="Takaki Y."/>
            <person name="Nishi S."/>
            <person name="Hori S."/>
            <person name="Arai W."/>
            <person name="Tsubouchi T."/>
            <person name="Morono Y."/>
            <person name="Uchiyama I."/>
            <person name="Ito T."/>
            <person name="Fujiyama A."/>
            <person name="Inagaki F."/>
            <person name="Takami H."/>
        </authorList>
    </citation>
    <scope>NUCLEOTIDE SEQUENCE</scope>
    <source>
        <strain evidence="1">Expedition CK06-06</strain>
    </source>
</reference>
<organism evidence="1">
    <name type="scientific">marine sediment metagenome</name>
    <dbReference type="NCBI Taxonomy" id="412755"/>
    <lineage>
        <taxon>unclassified sequences</taxon>
        <taxon>metagenomes</taxon>
        <taxon>ecological metagenomes</taxon>
    </lineage>
</organism>
<sequence length="48" mass="5783">MKSKKAKPLDILDEKLQEIQDKTWGKHKPKFYKPKYIPKEKKVGKKEK</sequence>
<name>X1NHW1_9ZZZZ</name>
<protein>
    <submittedName>
        <fullName evidence="1">Uncharacterized protein</fullName>
    </submittedName>
</protein>
<gene>
    <name evidence="1" type="ORF">S06H3_09997</name>
</gene>
<comment type="caution">
    <text evidence="1">The sequence shown here is derived from an EMBL/GenBank/DDBJ whole genome shotgun (WGS) entry which is preliminary data.</text>
</comment>
<evidence type="ECO:0000313" key="1">
    <source>
        <dbReference type="EMBL" id="GAI18264.1"/>
    </source>
</evidence>
<dbReference type="EMBL" id="BARV01004532">
    <property type="protein sequence ID" value="GAI18264.1"/>
    <property type="molecule type" value="Genomic_DNA"/>
</dbReference>
<accession>X1NHW1</accession>
<proteinExistence type="predicted"/>